<evidence type="ECO:0000313" key="2">
    <source>
        <dbReference type="EMBL" id="GAH52774.1"/>
    </source>
</evidence>
<feature type="compositionally biased region" description="Basic and acidic residues" evidence="1">
    <location>
        <begin position="11"/>
        <end position="29"/>
    </location>
</feature>
<protein>
    <submittedName>
        <fullName evidence="2">Uncharacterized protein</fullName>
    </submittedName>
</protein>
<gene>
    <name evidence="2" type="ORF">S03H2_39962</name>
</gene>
<feature type="region of interest" description="Disordered" evidence="1">
    <location>
        <begin position="224"/>
        <end position="247"/>
    </location>
</feature>
<dbReference type="AlphaFoldDB" id="X1HG14"/>
<organism evidence="2">
    <name type="scientific">marine sediment metagenome</name>
    <dbReference type="NCBI Taxonomy" id="412755"/>
    <lineage>
        <taxon>unclassified sequences</taxon>
        <taxon>metagenomes</taxon>
        <taxon>ecological metagenomes</taxon>
    </lineage>
</organism>
<sequence length="247" mass="28734">MKSHNSLFTSTERDTSSQDNNPRKTEIDEALGKIPIETRDSVLELIKRLFPQIDGVYQYGYSSHGHEWQLIWSKDLRVCATDNFDSYFTLIPGGVEEELSQYEIVNVLGRTNNVEEFEKILREYLENKKIRKVLQKMHVYTDDENLIPKANAENIVHALFNISDDLPEEKIGMLDFGADMELMQIIYQILIREEDKNKNYEILKRTIPESRGLYGPVQKISLESSKKEKGKDSDKFVVPEDKIEELQ</sequence>
<accession>X1HG14</accession>
<proteinExistence type="predicted"/>
<name>X1HG14_9ZZZZ</name>
<comment type="caution">
    <text evidence="2">The sequence shown here is derived from an EMBL/GenBank/DDBJ whole genome shotgun (WGS) entry which is preliminary data.</text>
</comment>
<reference evidence="2" key="1">
    <citation type="journal article" date="2014" name="Front. Microbiol.">
        <title>High frequency of phylogenetically diverse reductive dehalogenase-homologous genes in deep subseafloor sedimentary metagenomes.</title>
        <authorList>
            <person name="Kawai M."/>
            <person name="Futagami T."/>
            <person name="Toyoda A."/>
            <person name="Takaki Y."/>
            <person name="Nishi S."/>
            <person name="Hori S."/>
            <person name="Arai W."/>
            <person name="Tsubouchi T."/>
            <person name="Morono Y."/>
            <person name="Uchiyama I."/>
            <person name="Ito T."/>
            <person name="Fujiyama A."/>
            <person name="Inagaki F."/>
            <person name="Takami H."/>
        </authorList>
    </citation>
    <scope>NUCLEOTIDE SEQUENCE</scope>
    <source>
        <strain evidence="2">Expedition CK06-06</strain>
    </source>
</reference>
<dbReference type="EMBL" id="BARU01024738">
    <property type="protein sequence ID" value="GAH52774.1"/>
    <property type="molecule type" value="Genomic_DNA"/>
</dbReference>
<feature type="compositionally biased region" description="Polar residues" evidence="1">
    <location>
        <begin position="1"/>
        <end position="10"/>
    </location>
</feature>
<evidence type="ECO:0000256" key="1">
    <source>
        <dbReference type="SAM" id="MobiDB-lite"/>
    </source>
</evidence>
<feature type="non-terminal residue" evidence="2">
    <location>
        <position position="247"/>
    </location>
</feature>
<feature type="region of interest" description="Disordered" evidence="1">
    <location>
        <begin position="1"/>
        <end position="29"/>
    </location>
</feature>